<accession>A0A917IUW2</accession>
<evidence type="ECO:0000313" key="3">
    <source>
        <dbReference type="Proteomes" id="UP000600171"/>
    </source>
</evidence>
<reference evidence="2 3" key="1">
    <citation type="journal article" date="2014" name="Int. J. Syst. Evol. Microbiol.">
        <title>Complete genome sequence of Corynebacterium casei LMG S-19264T (=DSM 44701T), isolated from a smear-ripened cheese.</title>
        <authorList>
            <consortium name="US DOE Joint Genome Institute (JGI-PGF)"/>
            <person name="Walter F."/>
            <person name="Albersmeier A."/>
            <person name="Kalinowski J."/>
            <person name="Ruckert C."/>
        </authorList>
    </citation>
    <scope>NUCLEOTIDE SEQUENCE [LARGE SCALE GENOMIC DNA]</scope>
    <source>
        <strain evidence="2 3">CCM 8669</strain>
    </source>
</reference>
<organism evidence="2 3">
    <name type="scientific">Rothia aerolata</name>
    <dbReference type="NCBI Taxonomy" id="1812262"/>
    <lineage>
        <taxon>Bacteria</taxon>
        <taxon>Bacillati</taxon>
        <taxon>Actinomycetota</taxon>
        <taxon>Actinomycetes</taxon>
        <taxon>Micrococcales</taxon>
        <taxon>Micrococcaceae</taxon>
        <taxon>Rothia</taxon>
    </lineage>
</organism>
<gene>
    <name evidence="2" type="ORF">GCM10007359_12790</name>
</gene>
<dbReference type="AlphaFoldDB" id="A0A917IUW2"/>
<keyword evidence="3" id="KW-1185">Reference proteome</keyword>
<protein>
    <submittedName>
        <fullName evidence="2">Uncharacterized protein</fullName>
    </submittedName>
</protein>
<dbReference type="EMBL" id="BMDC01000002">
    <property type="protein sequence ID" value="GGH62506.1"/>
    <property type="molecule type" value="Genomic_DNA"/>
</dbReference>
<sequence length="483" mass="53174">MIETGSYDEFIDQYSSLIESLASVGWTPAEAYARITTLYPTVSREHIARALNSGKWTFVGRKEHLVNNTMMSAALWYAVGITYDLEPDPAYTAVSLDPVIMQDIPRLFQAAEVSPETSALILARIGAGLKYLAEVPYTSLDEASYDDLLAHLPEEAQGISDEVMSWPPSRFMIEDRLGEGEWSKALLRAGVCPPNVEELGLNLAASSISDRAFRNALGEFLSYCIRYDRKPTVMLYGAWSTSTAQLGRVPLLGAVRAKYGSWSRALKLGRRMVNDALKMSAASAVPASASGEVTSPRTESLRIEDLKAQGIGVVETPKLSPEEAAEKAWKNLDSVLFSRLQELPWSQSMSVYYISPEVVATQDYTPYATILRTPAGYFCELSAAEAFEHISPDFDTDYLAQAGWVQPQNNGYPVWSQNFFSVSSAAEELLSAMRFGMGCERPDYFQSDDPGAAETSAAHPNTGSIPMVPVEQTSQVHIDWDEQ</sequence>
<feature type="region of interest" description="Disordered" evidence="1">
    <location>
        <begin position="445"/>
        <end position="467"/>
    </location>
</feature>
<proteinExistence type="predicted"/>
<dbReference type="RefSeq" id="WP_188359540.1">
    <property type="nucleotide sequence ID" value="NZ_BMDC01000002.1"/>
</dbReference>
<name>A0A917IUW2_9MICC</name>
<evidence type="ECO:0000256" key="1">
    <source>
        <dbReference type="SAM" id="MobiDB-lite"/>
    </source>
</evidence>
<comment type="caution">
    <text evidence="2">The sequence shown here is derived from an EMBL/GenBank/DDBJ whole genome shotgun (WGS) entry which is preliminary data.</text>
</comment>
<dbReference type="Proteomes" id="UP000600171">
    <property type="component" value="Unassembled WGS sequence"/>
</dbReference>
<evidence type="ECO:0000313" key="2">
    <source>
        <dbReference type="EMBL" id="GGH62506.1"/>
    </source>
</evidence>